<evidence type="ECO:0000256" key="5">
    <source>
        <dbReference type="RuleBase" id="RU365044"/>
    </source>
</evidence>
<dbReference type="GO" id="GO:0046872">
    <property type="term" value="F:metal ion binding"/>
    <property type="evidence" value="ECO:0007669"/>
    <property type="project" value="UniProtKB-KW"/>
</dbReference>
<dbReference type="OrthoDB" id="44061at2759"/>
<dbReference type="EMBL" id="KV918767">
    <property type="protein sequence ID" value="OSX80895.1"/>
    <property type="molecule type" value="Genomic_DNA"/>
</dbReference>
<dbReference type="Proteomes" id="UP000218209">
    <property type="component" value="Unassembled WGS sequence"/>
</dbReference>
<protein>
    <recommendedName>
        <fullName evidence="5">Peptide-methionine (R)-S-oxide reductase</fullName>
        <ecNumber evidence="5">1.8.4.12</ecNumber>
    </recommendedName>
</protein>
<dbReference type="PANTHER" id="PTHR46081">
    <property type="entry name" value="PEPTIDE METHIONINE SULFOXIDE REDUCTASE 2"/>
    <property type="match status" value="1"/>
</dbReference>
<comment type="cofactor">
    <cofactor evidence="5">
        <name>Zn(2+)</name>
        <dbReference type="ChEBI" id="CHEBI:29105"/>
    </cofactor>
    <text evidence="5">Binds 1 zinc ion per subunit.</text>
</comment>
<keyword evidence="3 5" id="KW-0862">Zinc</keyword>
<keyword evidence="8" id="KW-1185">Reference proteome</keyword>
<dbReference type="EC" id="1.8.4.12" evidence="5"/>
<evidence type="ECO:0000256" key="3">
    <source>
        <dbReference type="ARBA" id="ARBA00022833"/>
    </source>
</evidence>
<keyword evidence="4 5" id="KW-0560">Oxidoreductase</keyword>
<dbReference type="SUPFAM" id="SSF51316">
    <property type="entry name" value="Mss4-like"/>
    <property type="match status" value="1"/>
</dbReference>
<dbReference type="GO" id="GO:0033743">
    <property type="term" value="F:peptide-methionine (R)-S-oxide reductase activity"/>
    <property type="evidence" value="ECO:0007669"/>
    <property type="project" value="UniProtKB-EC"/>
</dbReference>
<gene>
    <name evidence="7" type="ORF">BU14_0031s0065</name>
</gene>
<accession>A0A1X6PJA1</accession>
<dbReference type="GO" id="GO:0006979">
    <property type="term" value="P:response to oxidative stress"/>
    <property type="evidence" value="ECO:0007669"/>
    <property type="project" value="InterPro"/>
</dbReference>
<keyword evidence="2 5" id="KW-0479">Metal-binding</keyword>
<dbReference type="PROSITE" id="PS51790">
    <property type="entry name" value="MSRB"/>
    <property type="match status" value="1"/>
</dbReference>
<dbReference type="Gene3D" id="2.170.150.20">
    <property type="entry name" value="Peptide methionine sulfoxide reductase"/>
    <property type="match status" value="1"/>
</dbReference>
<organism evidence="7 8">
    <name type="scientific">Porphyra umbilicalis</name>
    <name type="common">Purple laver</name>
    <name type="synonym">Red alga</name>
    <dbReference type="NCBI Taxonomy" id="2786"/>
    <lineage>
        <taxon>Eukaryota</taxon>
        <taxon>Rhodophyta</taxon>
        <taxon>Bangiophyceae</taxon>
        <taxon>Bangiales</taxon>
        <taxon>Bangiaceae</taxon>
        <taxon>Porphyra</taxon>
    </lineage>
</organism>
<dbReference type="GO" id="GO:0030091">
    <property type="term" value="P:protein repair"/>
    <property type="evidence" value="ECO:0007669"/>
    <property type="project" value="InterPro"/>
</dbReference>
<dbReference type="NCBIfam" id="TIGR00357">
    <property type="entry name" value="peptide-methionine (R)-S-oxide reductase MsrB"/>
    <property type="match status" value="1"/>
</dbReference>
<evidence type="ECO:0000313" key="8">
    <source>
        <dbReference type="Proteomes" id="UP000218209"/>
    </source>
</evidence>
<evidence type="ECO:0000259" key="6">
    <source>
        <dbReference type="PROSITE" id="PS51790"/>
    </source>
</evidence>
<dbReference type="AlphaFoldDB" id="A0A1X6PJA1"/>
<name>A0A1X6PJA1_PORUM</name>
<dbReference type="InterPro" id="IPR002579">
    <property type="entry name" value="Met_Sox_Rdtase_MsrB_dom"/>
</dbReference>
<evidence type="ECO:0000256" key="4">
    <source>
        <dbReference type="ARBA" id="ARBA00023002"/>
    </source>
</evidence>
<comment type="similarity">
    <text evidence="1 5">Belongs to the MsrB Met sulfoxide reductase family.</text>
</comment>
<reference evidence="7 8" key="1">
    <citation type="submission" date="2017-03" db="EMBL/GenBank/DDBJ databases">
        <title>WGS assembly of Porphyra umbilicalis.</title>
        <authorList>
            <person name="Brawley S.H."/>
            <person name="Blouin N.A."/>
            <person name="Ficko-Blean E."/>
            <person name="Wheeler G.L."/>
            <person name="Lohr M."/>
            <person name="Goodson H.V."/>
            <person name="Jenkins J.W."/>
            <person name="Blaby-Haas C.E."/>
            <person name="Helliwell K.E."/>
            <person name="Chan C."/>
            <person name="Marriage T."/>
            <person name="Bhattacharya D."/>
            <person name="Klein A.S."/>
            <person name="Badis Y."/>
            <person name="Brodie J."/>
            <person name="Cao Y."/>
            <person name="Collen J."/>
            <person name="Dittami S.M."/>
            <person name="Gachon C.M."/>
            <person name="Green B.R."/>
            <person name="Karpowicz S."/>
            <person name="Kim J.W."/>
            <person name="Kudahl U."/>
            <person name="Lin S."/>
            <person name="Michel G."/>
            <person name="Mittag M."/>
            <person name="Olson B.J."/>
            <person name="Pangilinan J."/>
            <person name="Peng Y."/>
            <person name="Qiu H."/>
            <person name="Shu S."/>
            <person name="Singer J.T."/>
            <person name="Smith A.G."/>
            <person name="Sprecher B.N."/>
            <person name="Wagner V."/>
            <person name="Wang W."/>
            <person name="Wang Z.-Y."/>
            <person name="Yan J."/>
            <person name="Yarish C."/>
            <person name="Zoeuner-Riek S."/>
            <person name="Zhuang Y."/>
            <person name="Zou Y."/>
            <person name="Lindquist E.A."/>
            <person name="Grimwood J."/>
            <person name="Barry K."/>
            <person name="Rokhsar D.S."/>
            <person name="Schmutz J."/>
            <person name="Stiller J.W."/>
            <person name="Grossman A.R."/>
            <person name="Prochnik S.E."/>
        </authorList>
    </citation>
    <scope>NUCLEOTIDE SEQUENCE [LARGE SCALE GENOMIC DNA]</scope>
    <source>
        <strain evidence="7">4086291</strain>
    </source>
</reference>
<evidence type="ECO:0000256" key="2">
    <source>
        <dbReference type="ARBA" id="ARBA00022723"/>
    </source>
</evidence>
<dbReference type="PANTHER" id="PTHR46081:SF8">
    <property type="entry name" value="PEPTIDE METHIONINE SULFOXIDE REDUCTASE 2"/>
    <property type="match status" value="1"/>
</dbReference>
<dbReference type="InterPro" id="IPR011057">
    <property type="entry name" value="Mss4-like_sf"/>
</dbReference>
<evidence type="ECO:0000256" key="1">
    <source>
        <dbReference type="ARBA" id="ARBA00007174"/>
    </source>
</evidence>
<dbReference type="InterPro" id="IPR028427">
    <property type="entry name" value="Met_Sox_Rdtase_MsrB"/>
</dbReference>
<sequence>MTADAAAASEEASSPYFSSLPPSAFPKKPTAPNALARWLTRMARRVRALANPPDASNFKAAVHRTEAEWRRLLSPVAYAVMRRKQTEAPFSGEYDALYPDDGFFKCAACSQPLYSAKAKFNSGCGWPAFDKCVAGSVWMQRDGSRAEVLCTSCHGHLGHVFTGEGMTPTEERHCINSVAIVYDAGELPGDVKEVCLT</sequence>
<feature type="domain" description="MsrB" evidence="6">
    <location>
        <begin position="66"/>
        <end position="185"/>
    </location>
</feature>
<comment type="catalytic activity">
    <reaction evidence="5">
        <text>L-methionyl-[protein] + [thioredoxin]-disulfide + H2O = L-methionyl-(R)-S-oxide-[protein] + [thioredoxin]-dithiol</text>
        <dbReference type="Rhea" id="RHEA:24164"/>
        <dbReference type="Rhea" id="RHEA-COMP:10698"/>
        <dbReference type="Rhea" id="RHEA-COMP:10700"/>
        <dbReference type="Rhea" id="RHEA-COMP:12313"/>
        <dbReference type="Rhea" id="RHEA-COMP:12314"/>
        <dbReference type="ChEBI" id="CHEBI:15377"/>
        <dbReference type="ChEBI" id="CHEBI:16044"/>
        <dbReference type="ChEBI" id="CHEBI:29950"/>
        <dbReference type="ChEBI" id="CHEBI:45764"/>
        <dbReference type="ChEBI" id="CHEBI:50058"/>
        <dbReference type="EC" id="1.8.4.12"/>
    </reaction>
</comment>
<proteinExistence type="inferred from homology"/>
<evidence type="ECO:0000313" key="7">
    <source>
        <dbReference type="EMBL" id="OSX80895.1"/>
    </source>
</evidence>
<dbReference type="Pfam" id="PF01641">
    <property type="entry name" value="SelR"/>
    <property type="match status" value="1"/>
</dbReference>